<evidence type="ECO:0000313" key="2">
    <source>
        <dbReference type="EnsemblPlants" id="EMT27200"/>
    </source>
</evidence>
<dbReference type="InterPro" id="IPR000504">
    <property type="entry name" value="RRM_dom"/>
</dbReference>
<dbReference type="ExpressionAtlas" id="M8BQC8">
    <property type="expression patterns" value="baseline"/>
</dbReference>
<dbReference type="InterPro" id="IPR035979">
    <property type="entry name" value="RBD_domain_sf"/>
</dbReference>
<dbReference type="Gene3D" id="3.30.70.330">
    <property type="match status" value="1"/>
</dbReference>
<dbReference type="CDD" id="cd12246">
    <property type="entry name" value="RRM1_U1A_like"/>
    <property type="match status" value="1"/>
</dbReference>
<dbReference type="FunFam" id="3.30.70.330:FF:000039">
    <property type="entry name" value="U1 small nuclear ribonucleoprotein A"/>
    <property type="match status" value="1"/>
</dbReference>
<protein>
    <submittedName>
        <fullName evidence="2">U2 small nuclear ribonucleoprotein B</fullName>
    </submittedName>
</protein>
<evidence type="ECO:0000256" key="1">
    <source>
        <dbReference type="PROSITE-ProRule" id="PRU00176"/>
    </source>
</evidence>
<proteinExistence type="predicted"/>
<dbReference type="AlphaFoldDB" id="M8BQC8"/>
<sequence length="142" mass="16347">MLSGDVPPNQTVYFRNLNEKVKKEELKRSLYALCSQYGRIVDVVALKTHKLRGQAWVAFSEITAATNAFRGLQDFDFYGKKMRVQYAKTKSDCFAKADGSYAPKEKRKKQEEKEPALLEHITTYMEINAALFNHLRKTIIAH</sequence>
<accession>M8BQC8</accession>
<dbReference type="EnsemblPlants" id="EMT27200">
    <property type="protein sequence ID" value="EMT27200"/>
    <property type="gene ID" value="F775_07762"/>
</dbReference>
<dbReference type="Pfam" id="PF00076">
    <property type="entry name" value="RRM_1"/>
    <property type="match status" value="1"/>
</dbReference>
<dbReference type="PROSITE" id="PS50102">
    <property type="entry name" value="RRM"/>
    <property type="match status" value="1"/>
</dbReference>
<name>M8BQC8_AEGTA</name>
<dbReference type="SUPFAM" id="SSF54928">
    <property type="entry name" value="RNA-binding domain, RBD"/>
    <property type="match status" value="1"/>
</dbReference>
<dbReference type="SMART" id="SM00360">
    <property type="entry name" value="RRM"/>
    <property type="match status" value="1"/>
</dbReference>
<reference evidence="2" key="1">
    <citation type="submission" date="2015-06" db="UniProtKB">
        <authorList>
            <consortium name="EnsemblPlants"/>
        </authorList>
    </citation>
    <scope>IDENTIFICATION</scope>
</reference>
<dbReference type="GO" id="GO:0003723">
    <property type="term" value="F:RNA binding"/>
    <property type="evidence" value="ECO:0007669"/>
    <property type="project" value="UniProtKB-UniRule"/>
</dbReference>
<organism evidence="2">
    <name type="scientific">Aegilops tauschii</name>
    <name type="common">Tausch's goatgrass</name>
    <name type="synonym">Aegilops squarrosa</name>
    <dbReference type="NCBI Taxonomy" id="37682"/>
    <lineage>
        <taxon>Eukaryota</taxon>
        <taxon>Viridiplantae</taxon>
        <taxon>Streptophyta</taxon>
        <taxon>Embryophyta</taxon>
        <taxon>Tracheophyta</taxon>
        <taxon>Spermatophyta</taxon>
        <taxon>Magnoliopsida</taxon>
        <taxon>Liliopsida</taxon>
        <taxon>Poales</taxon>
        <taxon>Poaceae</taxon>
        <taxon>BOP clade</taxon>
        <taxon>Pooideae</taxon>
        <taxon>Triticodae</taxon>
        <taxon>Triticeae</taxon>
        <taxon>Triticinae</taxon>
        <taxon>Aegilops</taxon>
    </lineage>
</organism>
<dbReference type="InterPro" id="IPR012677">
    <property type="entry name" value="Nucleotide-bd_a/b_plait_sf"/>
</dbReference>
<keyword evidence="1" id="KW-0694">RNA-binding</keyword>